<reference evidence="2 3" key="1">
    <citation type="submission" date="2019-01" db="EMBL/GenBank/DDBJ databases">
        <title>Draft genome sequences of three monokaryotic isolates of the white-rot basidiomycete fungus Dichomitus squalens.</title>
        <authorList>
            <consortium name="DOE Joint Genome Institute"/>
            <person name="Lopez S.C."/>
            <person name="Andreopoulos B."/>
            <person name="Pangilinan J."/>
            <person name="Lipzen A."/>
            <person name="Riley R."/>
            <person name="Ahrendt S."/>
            <person name="Ng V."/>
            <person name="Barry K."/>
            <person name="Daum C."/>
            <person name="Grigoriev I.V."/>
            <person name="Hilden K.S."/>
            <person name="Makela M.R."/>
            <person name="de Vries R.P."/>
        </authorList>
    </citation>
    <scope>NUCLEOTIDE SEQUENCE [LARGE SCALE GENOMIC DNA]</scope>
    <source>
        <strain evidence="2 3">CBS 464.89</strain>
    </source>
</reference>
<feature type="compositionally biased region" description="Basic residues" evidence="1">
    <location>
        <begin position="1"/>
        <end position="10"/>
    </location>
</feature>
<feature type="compositionally biased region" description="Low complexity" evidence="1">
    <location>
        <begin position="65"/>
        <end position="80"/>
    </location>
</feature>
<sequence>MASPRPRPRKPGGAPSVRMSSPATAHAGHVGLVALAYGARARVGSPMGSSARLRPQASGLSPEALRSSPPGGRRPGLSLGTVAPRLGASREFGHATGSDPPVFRAGRPVVARVQEACRPYAPKDALREMLEFRGVGEA</sequence>
<evidence type="ECO:0000256" key="1">
    <source>
        <dbReference type="SAM" id="MobiDB-lite"/>
    </source>
</evidence>
<keyword evidence="3" id="KW-1185">Reference proteome</keyword>
<name>A0A4V2K9J9_9APHY</name>
<dbReference type="EMBL" id="ML145087">
    <property type="protein sequence ID" value="TBU64188.1"/>
    <property type="molecule type" value="Genomic_DNA"/>
</dbReference>
<gene>
    <name evidence="2" type="ORF">BD310DRAFT_471152</name>
</gene>
<proteinExistence type="predicted"/>
<dbReference type="AlphaFoldDB" id="A0A4V2K9J9"/>
<protein>
    <submittedName>
        <fullName evidence="2">Uncharacterized protein</fullName>
    </submittedName>
</protein>
<feature type="region of interest" description="Disordered" evidence="1">
    <location>
        <begin position="44"/>
        <end position="81"/>
    </location>
</feature>
<organism evidence="2 3">
    <name type="scientific">Dichomitus squalens</name>
    <dbReference type="NCBI Taxonomy" id="114155"/>
    <lineage>
        <taxon>Eukaryota</taxon>
        <taxon>Fungi</taxon>
        <taxon>Dikarya</taxon>
        <taxon>Basidiomycota</taxon>
        <taxon>Agaricomycotina</taxon>
        <taxon>Agaricomycetes</taxon>
        <taxon>Polyporales</taxon>
        <taxon>Polyporaceae</taxon>
        <taxon>Dichomitus</taxon>
    </lineage>
</organism>
<accession>A0A4V2K9J9</accession>
<feature type="region of interest" description="Disordered" evidence="1">
    <location>
        <begin position="1"/>
        <end position="23"/>
    </location>
</feature>
<evidence type="ECO:0000313" key="3">
    <source>
        <dbReference type="Proteomes" id="UP000292082"/>
    </source>
</evidence>
<evidence type="ECO:0000313" key="2">
    <source>
        <dbReference type="EMBL" id="TBU64188.1"/>
    </source>
</evidence>
<dbReference type="Proteomes" id="UP000292082">
    <property type="component" value="Unassembled WGS sequence"/>
</dbReference>